<dbReference type="InterPro" id="IPR029058">
    <property type="entry name" value="AB_hydrolase_fold"/>
</dbReference>
<proteinExistence type="inferred from homology"/>
<comment type="similarity">
    <text evidence="2 4">Belongs to the AB hydrolase superfamily. Lipase family.</text>
</comment>
<sequence>VQYVVMESGSSNLWRTTYNYIGGYLGFSHIGSQLEASNNWTGEKDIHFLLWTRFNDREDESYTLIPGDTNSFNQSSFNASAPIFFLLHGFNDHGKVGWIINTKTELLRLYRCNVISIDWSVLVKAPWYIQGVNNIHKVARITGGMIDWLHLSLNVSSSQVHIIGHSLGAHAAGLSARAVTTGKVSRVTGLDPAGPLFYSSGPGQRLDKSDALFVDVIHTNGGTLIERCQGLYKPVGHIDFYPNGGQHQPGCEYLDFFGACSHMRSTTLWVESLRQMENPHLKTFTSWPCTDWWQYTKEFCTKCDDQSCLNMGMNLTHKENGTHFLRTNKHPPYAKGNVR</sequence>
<reference evidence="6 7" key="1">
    <citation type="submission" date="2024-05" db="EMBL/GenBank/DDBJ databases">
        <authorList>
            <person name="Wallberg A."/>
        </authorList>
    </citation>
    <scope>NUCLEOTIDE SEQUENCE [LARGE SCALE GENOMIC DNA]</scope>
</reference>
<organism evidence="6 7">
    <name type="scientific">Meganyctiphanes norvegica</name>
    <name type="common">Northern krill</name>
    <name type="synonym">Thysanopoda norvegica</name>
    <dbReference type="NCBI Taxonomy" id="48144"/>
    <lineage>
        <taxon>Eukaryota</taxon>
        <taxon>Metazoa</taxon>
        <taxon>Ecdysozoa</taxon>
        <taxon>Arthropoda</taxon>
        <taxon>Crustacea</taxon>
        <taxon>Multicrustacea</taxon>
        <taxon>Malacostraca</taxon>
        <taxon>Eumalacostraca</taxon>
        <taxon>Eucarida</taxon>
        <taxon>Euphausiacea</taxon>
        <taxon>Euphausiidae</taxon>
        <taxon>Meganyctiphanes</taxon>
    </lineage>
</organism>
<dbReference type="Proteomes" id="UP001497623">
    <property type="component" value="Unassembled WGS sequence"/>
</dbReference>
<evidence type="ECO:0000259" key="5">
    <source>
        <dbReference type="Pfam" id="PF00151"/>
    </source>
</evidence>
<keyword evidence="3" id="KW-0964">Secreted</keyword>
<dbReference type="CDD" id="cd00707">
    <property type="entry name" value="Pancreat_lipase_like"/>
    <property type="match status" value="1"/>
</dbReference>
<evidence type="ECO:0000256" key="2">
    <source>
        <dbReference type="ARBA" id="ARBA00010701"/>
    </source>
</evidence>
<name>A0AAV2S3K3_MEGNR</name>
<evidence type="ECO:0000313" key="7">
    <source>
        <dbReference type="Proteomes" id="UP001497623"/>
    </source>
</evidence>
<feature type="domain" description="Lipase" evidence="5">
    <location>
        <begin position="41"/>
        <end position="333"/>
    </location>
</feature>
<keyword evidence="7" id="KW-1185">Reference proteome</keyword>
<dbReference type="SUPFAM" id="SSF53474">
    <property type="entry name" value="alpha/beta-Hydrolases"/>
    <property type="match status" value="1"/>
</dbReference>
<comment type="subcellular location">
    <subcellularLocation>
        <location evidence="1">Secreted</location>
    </subcellularLocation>
</comment>
<protein>
    <recommendedName>
        <fullName evidence="5">Lipase domain-containing protein</fullName>
    </recommendedName>
</protein>
<gene>
    <name evidence="6" type="ORF">MNOR_LOCUS31932</name>
</gene>
<evidence type="ECO:0000256" key="1">
    <source>
        <dbReference type="ARBA" id="ARBA00004613"/>
    </source>
</evidence>
<feature type="non-terminal residue" evidence="6">
    <location>
        <position position="1"/>
    </location>
</feature>
<dbReference type="PANTHER" id="PTHR11610">
    <property type="entry name" value="LIPASE"/>
    <property type="match status" value="1"/>
</dbReference>
<dbReference type="Pfam" id="PF00151">
    <property type="entry name" value="Lipase"/>
    <property type="match status" value="1"/>
</dbReference>
<dbReference type="InterPro" id="IPR033906">
    <property type="entry name" value="Lipase_N"/>
</dbReference>
<evidence type="ECO:0000313" key="6">
    <source>
        <dbReference type="EMBL" id="CAL4157491.1"/>
    </source>
</evidence>
<dbReference type="GO" id="GO:0005615">
    <property type="term" value="C:extracellular space"/>
    <property type="evidence" value="ECO:0007669"/>
    <property type="project" value="TreeGrafter"/>
</dbReference>
<dbReference type="Gene3D" id="3.40.50.1820">
    <property type="entry name" value="alpha/beta hydrolase"/>
    <property type="match status" value="1"/>
</dbReference>
<dbReference type="AlphaFoldDB" id="A0AAV2S3K3"/>
<dbReference type="PRINTS" id="PR00821">
    <property type="entry name" value="TAGLIPASE"/>
</dbReference>
<evidence type="ECO:0000256" key="4">
    <source>
        <dbReference type="RuleBase" id="RU004262"/>
    </source>
</evidence>
<dbReference type="InterPro" id="IPR000734">
    <property type="entry name" value="TAG_lipase"/>
</dbReference>
<dbReference type="GO" id="GO:0016042">
    <property type="term" value="P:lipid catabolic process"/>
    <property type="evidence" value="ECO:0007669"/>
    <property type="project" value="TreeGrafter"/>
</dbReference>
<accession>A0AAV2S3K3</accession>
<comment type="caution">
    <text evidence="6">The sequence shown here is derived from an EMBL/GenBank/DDBJ whole genome shotgun (WGS) entry which is preliminary data.</text>
</comment>
<dbReference type="GO" id="GO:0016298">
    <property type="term" value="F:lipase activity"/>
    <property type="evidence" value="ECO:0007669"/>
    <property type="project" value="InterPro"/>
</dbReference>
<dbReference type="InterPro" id="IPR013818">
    <property type="entry name" value="Lipase"/>
</dbReference>
<dbReference type="EMBL" id="CAXKWB010042249">
    <property type="protein sequence ID" value="CAL4157491.1"/>
    <property type="molecule type" value="Genomic_DNA"/>
</dbReference>
<evidence type="ECO:0000256" key="3">
    <source>
        <dbReference type="ARBA" id="ARBA00022525"/>
    </source>
</evidence>